<reference evidence="2" key="3">
    <citation type="submission" date="2025-08" db="UniProtKB">
        <authorList>
            <consortium name="RefSeq"/>
        </authorList>
    </citation>
    <scope>IDENTIFICATION</scope>
    <source>
        <strain evidence="2">CBS 342.82</strain>
    </source>
</reference>
<reference evidence="2" key="2">
    <citation type="submission" date="2020-04" db="EMBL/GenBank/DDBJ databases">
        <authorList>
            <consortium name="NCBI Genome Project"/>
        </authorList>
    </citation>
    <scope>NUCLEOTIDE SEQUENCE</scope>
    <source>
        <strain evidence="2">CBS 342.82</strain>
    </source>
</reference>
<reference evidence="2" key="1">
    <citation type="submission" date="2020-01" db="EMBL/GenBank/DDBJ databases">
        <authorList>
            <consortium name="DOE Joint Genome Institute"/>
            <person name="Haridas S."/>
            <person name="Albert R."/>
            <person name="Binder M."/>
            <person name="Bloem J."/>
            <person name="Labutti K."/>
            <person name="Salamov A."/>
            <person name="Andreopoulos B."/>
            <person name="Baker S.E."/>
            <person name="Barry K."/>
            <person name="Bills G."/>
            <person name="Bluhm B.H."/>
            <person name="Cannon C."/>
            <person name="Castanera R."/>
            <person name="Culley D.E."/>
            <person name="Daum C."/>
            <person name="Ezra D."/>
            <person name="Gonzalez J.B."/>
            <person name="Henrissat B."/>
            <person name="Kuo A."/>
            <person name="Liang C."/>
            <person name="Lipzen A."/>
            <person name="Lutzoni F."/>
            <person name="Magnuson J."/>
            <person name="Mondo S."/>
            <person name="Nolan M."/>
            <person name="Ohm R."/>
            <person name="Pangilinan J."/>
            <person name="Park H.-J."/>
            <person name="Ramirez L."/>
            <person name="Alfaro M."/>
            <person name="Sun H."/>
            <person name="Tritt A."/>
            <person name="Yoshinaga Y."/>
            <person name="Zwiers L.-H."/>
            <person name="Turgeon B.G."/>
            <person name="Goodwin S.B."/>
            <person name="Spatafora J.W."/>
            <person name="Crous P.W."/>
            <person name="Grigoriev I.V."/>
        </authorList>
    </citation>
    <scope>NUCLEOTIDE SEQUENCE</scope>
    <source>
        <strain evidence="2">CBS 342.82</strain>
    </source>
</reference>
<dbReference type="Proteomes" id="UP000504637">
    <property type="component" value="Unplaced"/>
</dbReference>
<name>A0A6J3M0W1_9PEZI</name>
<accession>A0A6J3M0W1</accession>
<dbReference type="AlphaFoldDB" id="A0A6J3M0W1"/>
<sequence>MLQIARERYIEKPTNFALVDHHHQHDKVDNAPSDCLPSAPPLQTWTTSRASLPESQRLSPARFWLFSSFAFVFRLSASAMLGDKYNPEVFVLGGKRSPLQTDSPSHLLLASLGSILRRSALRHACVPLFMDFSRQRVPFFDMPQSPGNSHPPPATFTTPAHLLPQGV</sequence>
<gene>
    <name evidence="2" type="ORF">K489DRAFT_249323</name>
</gene>
<protein>
    <submittedName>
        <fullName evidence="2">Uncharacterized protein</fullName>
    </submittedName>
</protein>
<keyword evidence="1" id="KW-1185">Reference proteome</keyword>
<organism evidence="2">
    <name type="scientific">Dissoconium aciculare CBS 342.82</name>
    <dbReference type="NCBI Taxonomy" id="1314786"/>
    <lineage>
        <taxon>Eukaryota</taxon>
        <taxon>Fungi</taxon>
        <taxon>Dikarya</taxon>
        <taxon>Ascomycota</taxon>
        <taxon>Pezizomycotina</taxon>
        <taxon>Dothideomycetes</taxon>
        <taxon>Dothideomycetidae</taxon>
        <taxon>Mycosphaerellales</taxon>
        <taxon>Dissoconiaceae</taxon>
        <taxon>Dissoconium</taxon>
    </lineage>
</organism>
<dbReference type="RefSeq" id="XP_033458554.1">
    <property type="nucleotide sequence ID" value="XM_033599943.1"/>
</dbReference>
<evidence type="ECO:0000313" key="2">
    <source>
        <dbReference type="RefSeq" id="XP_033458554.1"/>
    </source>
</evidence>
<dbReference type="GeneID" id="54357742"/>
<evidence type="ECO:0000313" key="1">
    <source>
        <dbReference type="Proteomes" id="UP000504637"/>
    </source>
</evidence>
<proteinExistence type="predicted"/>